<dbReference type="AlphaFoldDB" id="A0AAV2N0F1"/>
<name>A0AAV2N0F1_9HYME</name>
<protein>
    <submittedName>
        <fullName evidence="1">Uncharacterized protein</fullName>
    </submittedName>
</protein>
<organism evidence="1 2">
    <name type="scientific">Lasius platythorax</name>
    <dbReference type="NCBI Taxonomy" id="488582"/>
    <lineage>
        <taxon>Eukaryota</taxon>
        <taxon>Metazoa</taxon>
        <taxon>Ecdysozoa</taxon>
        <taxon>Arthropoda</taxon>
        <taxon>Hexapoda</taxon>
        <taxon>Insecta</taxon>
        <taxon>Pterygota</taxon>
        <taxon>Neoptera</taxon>
        <taxon>Endopterygota</taxon>
        <taxon>Hymenoptera</taxon>
        <taxon>Apocrita</taxon>
        <taxon>Aculeata</taxon>
        <taxon>Formicoidea</taxon>
        <taxon>Formicidae</taxon>
        <taxon>Formicinae</taxon>
        <taxon>Lasius</taxon>
        <taxon>Lasius</taxon>
    </lineage>
</organism>
<keyword evidence="2" id="KW-1185">Reference proteome</keyword>
<sequence>MEPHAEVTGSFEITMKQTDARQFGVTLSSMSGMSLIRFLHTALLLSTLDGRAGRSFALAAGVAVPYRPRSR</sequence>
<dbReference type="Proteomes" id="UP001497644">
    <property type="component" value="Chromosome 1"/>
</dbReference>
<proteinExistence type="predicted"/>
<reference evidence="1 2" key="1">
    <citation type="submission" date="2024-04" db="EMBL/GenBank/DDBJ databases">
        <authorList>
            <consortium name="Molecular Ecology Group"/>
        </authorList>
    </citation>
    <scope>NUCLEOTIDE SEQUENCE [LARGE SCALE GENOMIC DNA]</scope>
</reference>
<dbReference type="EMBL" id="OZ034824">
    <property type="protein sequence ID" value="CAL1673298.1"/>
    <property type="molecule type" value="Genomic_DNA"/>
</dbReference>
<evidence type="ECO:0000313" key="1">
    <source>
        <dbReference type="EMBL" id="CAL1673298.1"/>
    </source>
</evidence>
<gene>
    <name evidence="1" type="ORF">LPLAT_LOCUS219</name>
</gene>
<accession>A0AAV2N0F1</accession>
<evidence type="ECO:0000313" key="2">
    <source>
        <dbReference type="Proteomes" id="UP001497644"/>
    </source>
</evidence>